<evidence type="ECO:0000313" key="1">
    <source>
        <dbReference type="EMBL" id="AWH15474.1"/>
    </source>
</evidence>
<dbReference type="KEGG" id="vg:77935246"/>
<sequence>MSDTREGMLPGDEFSLKEWQAAQSKPKSNGVFTVEMQQAFDKLKEITAAGGVPMFTVFADSVGVAVQGDLLDKPENVSAEMLMARAMLSNDPNHVMGIAMAQMQGMKP</sequence>
<evidence type="ECO:0000313" key="2">
    <source>
        <dbReference type="Proteomes" id="UP000246250"/>
    </source>
</evidence>
<name>A0A2S1PFY1_9CAUD</name>
<reference evidence="1 2" key="1">
    <citation type="submission" date="2018-04" db="EMBL/GenBank/DDBJ databases">
        <title>Complete genome sequences of new Aeromonas and Pseudomonas phages promising in phage therapy dedicated to aquaculture.</title>
        <authorList>
            <person name="Kolsut J."/>
            <person name="Wojcik E."/>
            <person name="Wojtasik A."/>
            <person name="Dastych J."/>
        </authorList>
    </citation>
    <scope>NUCLEOTIDE SEQUENCE [LARGE SCALE GENOMIC DNA]</scope>
</reference>
<accession>A0A2S1PFY1</accession>
<organism evidence="1 2">
    <name type="scientific">Pseudomonas phage 98PfluR60PP</name>
    <dbReference type="NCBI Taxonomy" id="2163965"/>
    <lineage>
        <taxon>Viruses</taxon>
        <taxon>Duplodnaviria</taxon>
        <taxon>Heunggongvirae</taxon>
        <taxon>Uroviricota</taxon>
        <taxon>Caudoviricetes</taxon>
        <taxon>Schitoviridae</taxon>
        <taxon>Littlefixvirus</taxon>
        <taxon>Littlefixvirus 98Pflur60pp</taxon>
    </lineage>
</organism>
<dbReference type="EMBL" id="MH179480">
    <property type="protein sequence ID" value="AWH15474.1"/>
    <property type="molecule type" value="Genomic_DNA"/>
</dbReference>
<dbReference type="Proteomes" id="UP000246250">
    <property type="component" value="Segment"/>
</dbReference>
<protein>
    <submittedName>
        <fullName evidence="1">Uncharacterized protein</fullName>
    </submittedName>
</protein>
<proteinExistence type="predicted"/>
<dbReference type="GeneID" id="77935246"/>
<keyword evidence="2" id="KW-1185">Reference proteome</keyword>
<dbReference type="RefSeq" id="YP_010659278.1">
    <property type="nucleotide sequence ID" value="NC_070866.1"/>
</dbReference>